<evidence type="ECO:0000256" key="1">
    <source>
        <dbReference type="SAM" id="MobiDB-lite"/>
    </source>
</evidence>
<dbReference type="GO" id="GO:0030479">
    <property type="term" value="C:actin cortical patch"/>
    <property type="evidence" value="ECO:0007669"/>
    <property type="project" value="TreeGrafter"/>
</dbReference>
<dbReference type="InterPro" id="IPR030125">
    <property type="entry name" value="SPIN90/Ldb17"/>
</dbReference>
<feature type="region of interest" description="Disordered" evidence="1">
    <location>
        <begin position="823"/>
        <end position="883"/>
    </location>
</feature>
<dbReference type="EMBL" id="PUHQ01000160">
    <property type="protein sequence ID" value="KAG0654145.1"/>
    <property type="molecule type" value="Genomic_DNA"/>
</dbReference>
<evidence type="ECO:0000313" key="4">
    <source>
        <dbReference type="Proteomes" id="UP000777482"/>
    </source>
</evidence>
<feature type="compositionally biased region" description="Low complexity" evidence="1">
    <location>
        <begin position="733"/>
        <end position="749"/>
    </location>
</feature>
<dbReference type="AlphaFoldDB" id="A0A9P6VSB4"/>
<keyword evidence="4" id="KW-1185">Reference proteome</keyword>
<feature type="compositionally biased region" description="Polar residues" evidence="1">
    <location>
        <begin position="830"/>
        <end position="839"/>
    </location>
</feature>
<gene>
    <name evidence="3" type="ORF">C6P46_001955</name>
</gene>
<evidence type="ECO:0000313" key="3">
    <source>
        <dbReference type="EMBL" id="KAG0654145.1"/>
    </source>
</evidence>
<feature type="compositionally biased region" description="Low complexity" evidence="1">
    <location>
        <begin position="678"/>
        <end position="703"/>
    </location>
</feature>
<accession>A0A9P6VSB4</accession>
<feature type="region of interest" description="Disordered" evidence="1">
    <location>
        <begin position="113"/>
        <end position="154"/>
    </location>
</feature>
<dbReference type="Proteomes" id="UP000777482">
    <property type="component" value="Unassembled WGS sequence"/>
</dbReference>
<dbReference type="GO" id="GO:0051666">
    <property type="term" value="P:actin cortical patch localization"/>
    <property type="evidence" value="ECO:0007669"/>
    <property type="project" value="TreeGrafter"/>
</dbReference>
<protein>
    <recommendedName>
        <fullName evidence="2">SPIN90/Ldb17 leucine-rich domain-containing protein</fullName>
    </recommendedName>
</protein>
<organism evidence="3 4">
    <name type="scientific">Rhodotorula mucilaginosa</name>
    <name type="common">Yeast</name>
    <name type="synonym">Rhodotorula rubra</name>
    <dbReference type="NCBI Taxonomy" id="5537"/>
    <lineage>
        <taxon>Eukaryota</taxon>
        <taxon>Fungi</taxon>
        <taxon>Dikarya</taxon>
        <taxon>Basidiomycota</taxon>
        <taxon>Pucciniomycotina</taxon>
        <taxon>Microbotryomycetes</taxon>
        <taxon>Sporidiobolales</taxon>
        <taxon>Sporidiobolaceae</taxon>
        <taxon>Rhodotorula</taxon>
    </lineage>
</organism>
<feature type="compositionally biased region" description="Low complexity" evidence="1">
    <location>
        <begin position="774"/>
        <end position="786"/>
    </location>
</feature>
<feature type="compositionally biased region" description="Polar residues" evidence="1">
    <location>
        <begin position="790"/>
        <end position="810"/>
    </location>
</feature>
<dbReference type="InterPro" id="IPR018556">
    <property type="entry name" value="SPIN90/Ldb17_LRD"/>
</dbReference>
<dbReference type="GO" id="GO:0006897">
    <property type="term" value="P:endocytosis"/>
    <property type="evidence" value="ECO:0007669"/>
    <property type="project" value="TreeGrafter"/>
</dbReference>
<reference evidence="3 4" key="1">
    <citation type="submission" date="2020-11" db="EMBL/GenBank/DDBJ databases">
        <title>Kefir isolates.</title>
        <authorList>
            <person name="Marcisauskas S."/>
            <person name="Kim Y."/>
            <person name="Blasche S."/>
        </authorList>
    </citation>
    <scope>NUCLEOTIDE SEQUENCE [LARGE SCALE GENOMIC DNA]</scope>
    <source>
        <strain evidence="3 4">KR</strain>
    </source>
</reference>
<sequence>MECGQEYAFDSPDQFWNELEELIRVPDDAPLEDLDYALRNYIAFANEYLSTPGTLAHAIHMLLDAPLFTSHVDRMMDNVVSSIADPNASSSTLFISLIIVLFLRDSVNPLTALTQAKPRPPPPPSASASASTSRGDGAPRSRTKPRKSTHSGITVGSSKIFRRMRKRWKEVVPVLMKWVWGAAAVQVDPTQPDQVLQVDGSGNVKHLGMPAEGWEERVGTTAVAVLYEMCRVQKLDPEELADFSYEFVSHLFALVERTRDVADETFNYTLIKLIIALNEQFMVSSVPVHATGNGKLPPPILPTVVGSHKRERGPNTVLEVLKEKEYKTFGENVIFILNRADDSPDSLCVSLLILKILYLLFTTSGTQEYFYTNDLCVLVDVFIRELYNLGEDSEGLKHTYLRVLHPLLTNTQLRHYPYKRQELRECLESLLAGAQYRDVDPTTRRLVERNLRGTWCQGLRNNDVATDAPTTTTSAAGMTRDDGGQGGASTLSVDAVAIAEGDEPAHLGTAETTTTAATTKARRHPRQPSTSLSGGEPHRKSRKHASADDLRHHHHQHWVPSAQDGYLVTGDEGAGDGAEAVFYSQSPTMAESSFSPHALAQARFDDEGVAAIQKIRLAPSSVPERIDVVRPPPTSPSSSAAVELARSTPSLRIPPPPLPPPIATQDHLPSLQHPRPRSSSLSAAAYHTSLGLAGSGSSSRASPALPPFPTAPASPVPPSPAQSSVSLTGSIDSPTSPTSHSVSSRFSEAGGHRRRRRPPPPPIDAGGGGGGGALAAAAAISGSRPLTPVSRASTVDTVESEQSATATDSSCGVYAATVQSYDHQHLSPAHSVSSISTSAGHRRRRPPPPPKPGGIRDRDRDHIHHHDAESDARRLLDGLAVSS</sequence>
<comment type="caution">
    <text evidence="3">The sequence shown here is derived from an EMBL/GenBank/DDBJ whole genome shotgun (WGS) entry which is preliminary data.</text>
</comment>
<feature type="compositionally biased region" description="Pro residues" evidence="1">
    <location>
        <begin position="704"/>
        <end position="720"/>
    </location>
</feature>
<feature type="domain" description="SPIN90/Ldb17 leucine-rich" evidence="2">
    <location>
        <begin position="263"/>
        <end position="423"/>
    </location>
</feature>
<proteinExistence type="predicted"/>
<dbReference type="PANTHER" id="PTHR13357">
    <property type="entry name" value="SH3 ADAPTER PROTEIN SPIN90 NCK INTERACTING PROTEIN WITH SH3 DOMAIN"/>
    <property type="match status" value="1"/>
</dbReference>
<feature type="compositionally biased region" description="Pro residues" evidence="1">
    <location>
        <begin position="652"/>
        <end position="662"/>
    </location>
</feature>
<feature type="compositionally biased region" description="Low complexity" evidence="1">
    <location>
        <begin position="509"/>
        <end position="519"/>
    </location>
</feature>
<dbReference type="GO" id="GO:0000147">
    <property type="term" value="P:actin cortical patch assembly"/>
    <property type="evidence" value="ECO:0007669"/>
    <property type="project" value="TreeGrafter"/>
</dbReference>
<evidence type="ECO:0000259" key="2">
    <source>
        <dbReference type="Pfam" id="PF09431"/>
    </source>
</evidence>
<dbReference type="Pfam" id="PF09431">
    <property type="entry name" value="SPIN90_LRD"/>
    <property type="match status" value="1"/>
</dbReference>
<feature type="region of interest" description="Disordered" evidence="1">
    <location>
        <begin position="501"/>
        <end position="558"/>
    </location>
</feature>
<feature type="region of interest" description="Disordered" evidence="1">
    <location>
        <begin position="625"/>
        <end position="810"/>
    </location>
</feature>
<feature type="region of interest" description="Disordered" evidence="1">
    <location>
        <begin position="462"/>
        <end position="489"/>
    </location>
</feature>
<feature type="compositionally biased region" description="Basic and acidic residues" evidence="1">
    <location>
        <begin position="854"/>
        <end position="876"/>
    </location>
</feature>
<dbReference type="OrthoDB" id="445362at2759"/>
<dbReference type="PANTHER" id="PTHR13357:SF1">
    <property type="entry name" value="NCK-INTERACTING PROTEIN WITH SH3 DOMAIN"/>
    <property type="match status" value="1"/>
</dbReference>
<dbReference type="GO" id="GO:0071933">
    <property type="term" value="F:Arp2/3 complex binding"/>
    <property type="evidence" value="ECO:0007669"/>
    <property type="project" value="TreeGrafter"/>
</dbReference>
<feature type="compositionally biased region" description="Low complexity" evidence="1">
    <location>
        <begin position="465"/>
        <end position="476"/>
    </location>
</feature>
<name>A0A9P6VSB4_RHOMI</name>